<comment type="caution">
    <text evidence="2">The sequence shown here is derived from an EMBL/GenBank/DDBJ whole genome shotgun (WGS) entry which is preliminary data.</text>
</comment>
<keyword evidence="1" id="KW-0472">Membrane</keyword>
<feature type="transmembrane region" description="Helical" evidence="1">
    <location>
        <begin position="20"/>
        <end position="40"/>
    </location>
</feature>
<keyword evidence="3" id="KW-1185">Reference proteome</keyword>
<dbReference type="Proteomes" id="UP000237846">
    <property type="component" value="Unassembled WGS sequence"/>
</dbReference>
<dbReference type="RefSeq" id="WP_146159373.1">
    <property type="nucleotide sequence ID" value="NZ_PVZC01000002.1"/>
</dbReference>
<sequence length="75" mass="8242">MATSRKSRASRRRSPALDLVADVFGVLVLAGAAYWLSALWAPGLDPMYPALLVLGAAGWGRIKKWAPLRIVRRPR</sequence>
<keyword evidence="1" id="KW-1133">Transmembrane helix</keyword>
<dbReference type="AlphaFoldDB" id="A0A2T0Q954"/>
<evidence type="ECO:0000313" key="3">
    <source>
        <dbReference type="Proteomes" id="UP000237846"/>
    </source>
</evidence>
<organism evidence="2 3">
    <name type="scientific">Allonocardiopsis opalescens</name>
    <dbReference type="NCBI Taxonomy" id="1144618"/>
    <lineage>
        <taxon>Bacteria</taxon>
        <taxon>Bacillati</taxon>
        <taxon>Actinomycetota</taxon>
        <taxon>Actinomycetes</taxon>
        <taxon>Streptosporangiales</taxon>
        <taxon>Allonocardiopsis</taxon>
    </lineage>
</organism>
<evidence type="ECO:0000313" key="2">
    <source>
        <dbReference type="EMBL" id="PRY00419.1"/>
    </source>
</evidence>
<gene>
    <name evidence="2" type="ORF">CLV72_10248</name>
</gene>
<accession>A0A2T0Q954</accession>
<dbReference type="EMBL" id="PVZC01000002">
    <property type="protein sequence ID" value="PRY00419.1"/>
    <property type="molecule type" value="Genomic_DNA"/>
</dbReference>
<name>A0A2T0Q954_9ACTN</name>
<reference evidence="2 3" key="1">
    <citation type="submission" date="2018-03" db="EMBL/GenBank/DDBJ databases">
        <title>Genomic Encyclopedia of Archaeal and Bacterial Type Strains, Phase II (KMG-II): from individual species to whole genera.</title>
        <authorList>
            <person name="Goeker M."/>
        </authorList>
    </citation>
    <scope>NUCLEOTIDE SEQUENCE [LARGE SCALE GENOMIC DNA]</scope>
    <source>
        <strain evidence="2 3">DSM 45601</strain>
    </source>
</reference>
<protein>
    <submittedName>
        <fullName evidence="2">Uncharacterized protein</fullName>
    </submittedName>
</protein>
<keyword evidence="1" id="KW-0812">Transmembrane</keyword>
<proteinExistence type="predicted"/>
<evidence type="ECO:0000256" key="1">
    <source>
        <dbReference type="SAM" id="Phobius"/>
    </source>
</evidence>